<keyword evidence="2" id="KW-0695">RNA-directed DNA polymerase</keyword>
<protein>
    <submittedName>
        <fullName evidence="2">RNA-directed DNA polymerase from mobile element jockey</fullName>
    </submittedName>
</protein>
<dbReference type="InterPro" id="IPR043502">
    <property type="entry name" value="DNA/RNA_pol_sf"/>
</dbReference>
<evidence type="ECO:0000313" key="3">
    <source>
        <dbReference type="Proteomes" id="UP000762676"/>
    </source>
</evidence>
<keyword evidence="2" id="KW-0548">Nucleotidyltransferase</keyword>
<organism evidence="2 3">
    <name type="scientific">Elysia marginata</name>
    <dbReference type="NCBI Taxonomy" id="1093978"/>
    <lineage>
        <taxon>Eukaryota</taxon>
        <taxon>Metazoa</taxon>
        <taxon>Spiralia</taxon>
        <taxon>Lophotrochozoa</taxon>
        <taxon>Mollusca</taxon>
        <taxon>Gastropoda</taxon>
        <taxon>Heterobranchia</taxon>
        <taxon>Euthyneura</taxon>
        <taxon>Panpulmonata</taxon>
        <taxon>Sacoglossa</taxon>
        <taxon>Placobranchoidea</taxon>
        <taxon>Plakobranchidae</taxon>
        <taxon>Elysia</taxon>
    </lineage>
</organism>
<dbReference type="SUPFAM" id="SSF56672">
    <property type="entry name" value="DNA/RNA polymerases"/>
    <property type="match status" value="1"/>
</dbReference>
<accession>A0AAV4J685</accession>
<dbReference type="PROSITE" id="PS50878">
    <property type="entry name" value="RT_POL"/>
    <property type="match status" value="1"/>
</dbReference>
<dbReference type="Proteomes" id="UP000762676">
    <property type="component" value="Unassembled WGS sequence"/>
</dbReference>
<dbReference type="EMBL" id="BMAT01013643">
    <property type="protein sequence ID" value="GFS17168.1"/>
    <property type="molecule type" value="Genomic_DNA"/>
</dbReference>
<reference evidence="2 3" key="1">
    <citation type="journal article" date="2021" name="Elife">
        <title>Chloroplast acquisition without the gene transfer in kleptoplastic sea slugs, Plakobranchus ocellatus.</title>
        <authorList>
            <person name="Maeda T."/>
            <person name="Takahashi S."/>
            <person name="Yoshida T."/>
            <person name="Shimamura S."/>
            <person name="Takaki Y."/>
            <person name="Nagai Y."/>
            <person name="Toyoda A."/>
            <person name="Suzuki Y."/>
            <person name="Arimoto A."/>
            <person name="Ishii H."/>
            <person name="Satoh N."/>
            <person name="Nishiyama T."/>
            <person name="Hasebe M."/>
            <person name="Maruyama T."/>
            <person name="Minagawa J."/>
            <person name="Obokata J."/>
            <person name="Shigenobu S."/>
        </authorList>
    </citation>
    <scope>NUCLEOTIDE SEQUENCE [LARGE SCALE GENOMIC DNA]</scope>
</reference>
<keyword evidence="2" id="KW-0808">Transferase</keyword>
<dbReference type="PANTHER" id="PTHR36688:SF1">
    <property type="entry name" value="ENDONUCLEASE_EXONUCLEASE_PHOSPHATASE DOMAIN-CONTAINING PROTEIN"/>
    <property type="match status" value="1"/>
</dbReference>
<dbReference type="InterPro" id="IPR052560">
    <property type="entry name" value="RdDP_mobile_element"/>
</dbReference>
<comment type="caution">
    <text evidence="2">The sequence shown here is derived from an EMBL/GenBank/DDBJ whole genome shotgun (WGS) entry which is preliminary data.</text>
</comment>
<proteinExistence type="predicted"/>
<feature type="domain" description="Reverse transcriptase" evidence="1">
    <location>
        <begin position="1"/>
        <end position="150"/>
    </location>
</feature>
<keyword evidence="3" id="KW-1185">Reference proteome</keyword>
<dbReference type="AlphaFoldDB" id="A0AAV4J685"/>
<dbReference type="Pfam" id="PF00078">
    <property type="entry name" value="RVT_1"/>
    <property type="match status" value="1"/>
</dbReference>
<dbReference type="PANTHER" id="PTHR36688">
    <property type="entry name" value="ENDO/EXONUCLEASE/PHOSPHATASE DOMAIN-CONTAINING PROTEIN"/>
    <property type="match status" value="1"/>
</dbReference>
<evidence type="ECO:0000313" key="2">
    <source>
        <dbReference type="EMBL" id="GFS17168.1"/>
    </source>
</evidence>
<gene>
    <name evidence="2" type="ORF">ElyMa_006815600</name>
</gene>
<evidence type="ECO:0000259" key="1">
    <source>
        <dbReference type="PROSITE" id="PS50878"/>
    </source>
</evidence>
<dbReference type="InterPro" id="IPR000477">
    <property type="entry name" value="RT_dom"/>
</dbReference>
<dbReference type="GO" id="GO:0003964">
    <property type="term" value="F:RNA-directed DNA polymerase activity"/>
    <property type="evidence" value="ECO:0007669"/>
    <property type="project" value="UniProtKB-KW"/>
</dbReference>
<name>A0AAV4J685_9GAST</name>
<sequence length="207" mass="23804">MQAGVSHNMLKWIQNYLSQRTGRVNLQGRESRQAIFKDGVPQGGVLSPTLFLVFTNSTQNIIKPHVKAALYADDLALICSEDSCGTAQVRLQECLTLLEQWTDDWAMTVNAAKTTYSIFSLSTKIPKLRLRINNSLLEKENYPKYLGVTFDTLMMYGCEASSQKKDDDKRIEAAEMWFYRRILRVKWTDKRTNESVLKELKNRKNPT</sequence>